<organism evidence="1 2">
    <name type="scientific">Nocardiopsis mangrovi</name>
    <dbReference type="NCBI Taxonomy" id="1179818"/>
    <lineage>
        <taxon>Bacteria</taxon>
        <taxon>Bacillati</taxon>
        <taxon>Actinomycetota</taxon>
        <taxon>Actinomycetes</taxon>
        <taxon>Streptosporangiales</taxon>
        <taxon>Nocardiopsidaceae</taxon>
        <taxon>Nocardiopsis</taxon>
    </lineage>
</organism>
<keyword evidence="2" id="KW-1185">Reference proteome</keyword>
<proteinExistence type="predicted"/>
<sequence>MQAELSRIDSGDVLELRLRDTGDTDNARDEDTVLELRRDGDPGPVVQVTGRLVGAGRVRADLAEVPLDDGTWDVLWIAGDGRPRPLATTDPGFSMADRVAYLKRPRRRELRALRDPHGRLRLRARTVAPYAEVAWVEVGTDTVRVSGMPAYGPIAATGPARLVARQRERSGTLTAPAALAAGEFRTEIPLEPLTRFHDPGRPHNEWDLWLDLPGVGELRLAARADDIVGKKKKVVYPETVLEAGVRIRPYYTVDDDLSLLATLAGQA</sequence>
<dbReference type="EMBL" id="JBHSFQ010000006">
    <property type="protein sequence ID" value="MFC4562005.1"/>
    <property type="molecule type" value="Genomic_DNA"/>
</dbReference>
<reference evidence="2" key="1">
    <citation type="journal article" date="2019" name="Int. J. Syst. Evol. Microbiol.">
        <title>The Global Catalogue of Microorganisms (GCM) 10K type strain sequencing project: providing services to taxonomists for standard genome sequencing and annotation.</title>
        <authorList>
            <consortium name="The Broad Institute Genomics Platform"/>
            <consortium name="The Broad Institute Genome Sequencing Center for Infectious Disease"/>
            <person name="Wu L."/>
            <person name="Ma J."/>
        </authorList>
    </citation>
    <scope>NUCLEOTIDE SEQUENCE [LARGE SCALE GENOMIC DNA]</scope>
    <source>
        <strain evidence="2">XZYJ18</strain>
    </source>
</reference>
<comment type="caution">
    <text evidence="1">The sequence shown here is derived from an EMBL/GenBank/DDBJ whole genome shotgun (WGS) entry which is preliminary data.</text>
</comment>
<dbReference type="RefSeq" id="WP_378572815.1">
    <property type="nucleotide sequence ID" value="NZ_JBHSFQ010000006.1"/>
</dbReference>
<evidence type="ECO:0000313" key="1">
    <source>
        <dbReference type="EMBL" id="MFC4562005.1"/>
    </source>
</evidence>
<gene>
    <name evidence="1" type="ORF">ACFO4E_09075</name>
</gene>
<evidence type="ECO:0000313" key="2">
    <source>
        <dbReference type="Proteomes" id="UP001595923"/>
    </source>
</evidence>
<dbReference type="Proteomes" id="UP001595923">
    <property type="component" value="Unassembled WGS sequence"/>
</dbReference>
<accession>A0ABV9DVN4</accession>
<name>A0ABV9DVN4_9ACTN</name>
<protein>
    <submittedName>
        <fullName evidence="1">Uncharacterized protein</fullName>
    </submittedName>
</protein>